<dbReference type="KEGG" id="pstg:E8M01_01400"/>
<name>A0A4D7ATY1_9HYPH</name>
<dbReference type="EMBL" id="CP039690">
    <property type="protein sequence ID" value="QCI63011.1"/>
    <property type="molecule type" value="Genomic_DNA"/>
</dbReference>
<feature type="domain" description="Flagellar protein FlgJ N-terminal" evidence="1">
    <location>
        <begin position="47"/>
        <end position="92"/>
    </location>
</feature>
<accession>A0A4D7ATY1</accession>
<gene>
    <name evidence="2" type="ORF">E8M01_01400</name>
</gene>
<keyword evidence="3" id="KW-1185">Reference proteome</keyword>
<dbReference type="Pfam" id="PF10135">
    <property type="entry name" value="Rod-binding"/>
    <property type="match status" value="1"/>
</dbReference>
<dbReference type="OrthoDB" id="7862954at2"/>
<evidence type="ECO:0000259" key="1">
    <source>
        <dbReference type="Pfam" id="PF10135"/>
    </source>
</evidence>
<sequence length="111" mass="11893">MRSYTPAPAAISPVTPAAARVPGSREAKAWNNAQNFEQVFLNTMLGQMFNGLGGEAPLGGKESEPWRGMLLDEYSRSITAQGGIGLAPNIYRELIGAQEAAPRRLPPVPRS</sequence>
<dbReference type="Proteomes" id="UP000298781">
    <property type="component" value="Chromosome"/>
</dbReference>
<dbReference type="InterPro" id="IPR019301">
    <property type="entry name" value="Flagellar_prot_FlgJ_N"/>
</dbReference>
<organism evidence="2 3">
    <name type="scientific">Phreatobacter stygius</name>
    <dbReference type="NCBI Taxonomy" id="1940610"/>
    <lineage>
        <taxon>Bacteria</taxon>
        <taxon>Pseudomonadati</taxon>
        <taxon>Pseudomonadota</taxon>
        <taxon>Alphaproteobacteria</taxon>
        <taxon>Hyphomicrobiales</taxon>
        <taxon>Phreatobacteraceae</taxon>
        <taxon>Phreatobacter</taxon>
    </lineage>
</organism>
<reference evidence="2 3" key="1">
    <citation type="submission" date="2019-04" db="EMBL/GenBank/DDBJ databases">
        <title>Phreatobacter aquaticus sp. nov.</title>
        <authorList>
            <person name="Choi A."/>
        </authorList>
    </citation>
    <scope>NUCLEOTIDE SEQUENCE [LARGE SCALE GENOMIC DNA]</scope>
    <source>
        <strain evidence="2 3">KCTC 52518</strain>
    </source>
</reference>
<protein>
    <submittedName>
        <fullName evidence="2">Chemotaxis protein chel</fullName>
    </submittedName>
</protein>
<evidence type="ECO:0000313" key="2">
    <source>
        <dbReference type="EMBL" id="QCI63011.1"/>
    </source>
</evidence>
<dbReference type="RefSeq" id="WP_136958474.1">
    <property type="nucleotide sequence ID" value="NZ_CP039690.1"/>
</dbReference>
<evidence type="ECO:0000313" key="3">
    <source>
        <dbReference type="Proteomes" id="UP000298781"/>
    </source>
</evidence>
<proteinExistence type="predicted"/>
<dbReference type="AlphaFoldDB" id="A0A4D7ATY1"/>